<proteinExistence type="predicted"/>
<organism evidence="2 3">
    <name type="scientific">Polystyrenella longa</name>
    <dbReference type="NCBI Taxonomy" id="2528007"/>
    <lineage>
        <taxon>Bacteria</taxon>
        <taxon>Pseudomonadati</taxon>
        <taxon>Planctomycetota</taxon>
        <taxon>Planctomycetia</taxon>
        <taxon>Planctomycetales</taxon>
        <taxon>Planctomycetaceae</taxon>
        <taxon>Polystyrenella</taxon>
    </lineage>
</organism>
<dbReference type="KEGG" id="plon:Pla110_36610"/>
<feature type="transmembrane region" description="Helical" evidence="1">
    <location>
        <begin position="20"/>
        <end position="41"/>
    </location>
</feature>
<gene>
    <name evidence="2" type="ORF">Pla110_36610</name>
</gene>
<keyword evidence="3" id="KW-1185">Reference proteome</keyword>
<reference evidence="2 3" key="1">
    <citation type="submission" date="2019-02" db="EMBL/GenBank/DDBJ databases">
        <title>Deep-cultivation of Planctomycetes and their phenomic and genomic characterization uncovers novel biology.</title>
        <authorList>
            <person name="Wiegand S."/>
            <person name="Jogler M."/>
            <person name="Boedeker C."/>
            <person name="Pinto D."/>
            <person name="Vollmers J."/>
            <person name="Rivas-Marin E."/>
            <person name="Kohn T."/>
            <person name="Peeters S.H."/>
            <person name="Heuer A."/>
            <person name="Rast P."/>
            <person name="Oberbeckmann S."/>
            <person name="Bunk B."/>
            <person name="Jeske O."/>
            <person name="Meyerdierks A."/>
            <person name="Storesund J.E."/>
            <person name="Kallscheuer N."/>
            <person name="Luecker S."/>
            <person name="Lage O.M."/>
            <person name="Pohl T."/>
            <person name="Merkel B.J."/>
            <person name="Hornburger P."/>
            <person name="Mueller R.-W."/>
            <person name="Bruemmer F."/>
            <person name="Labrenz M."/>
            <person name="Spormann A.M."/>
            <person name="Op den Camp H."/>
            <person name="Overmann J."/>
            <person name="Amann R."/>
            <person name="Jetten M.S.M."/>
            <person name="Mascher T."/>
            <person name="Medema M.H."/>
            <person name="Devos D.P."/>
            <person name="Kaster A.-K."/>
            <person name="Ovreas L."/>
            <person name="Rohde M."/>
            <person name="Galperin M.Y."/>
            <person name="Jogler C."/>
        </authorList>
    </citation>
    <scope>NUCLEOTIDE SEQUENCE [LARGE SCALE GENOMIC DNA]</scope>
    <source>
        <strain evidence="2 3">Pla110</strain>
    </source>
</reference>
<dbReference type="OrthoDB" id="284920at2"/>
<name>A0A518CRS0_9PLAN</name>
<keyword evidence="1" id="KW-0812">Transmembrane</keyword>
<keyword evidence="1" id="KW-1133">Transmembrane helix</keyword>
<dbReference type="EMBL" id="CP036281">
    <property type="protein sequence ID" value="QDU81910.1"/>
    <property type="molecule type" value="Genomic_DNA"/>
</dbReference>
<dbReference type="RefSeq" id="WP_144997658.1">
    <property type="nucleotide sequence ID" value="NZ_CP036281.1"/>
</dbReference>
<dbReference type="AlphaFoldDB" id="A0A518CRS0"/>
<dbReference type="Proteomes" id="UP000317178">
    <property type="component" value="Chromosome"/>
</dbReference>
<accession>A0A518CRS0</accession>
<evidence type="ECO:0000256" key="1">
    <source>
        <dbReference type="SAM" id="Phobius"/>
    </source>
</evidence>
<sequence length="96" mass="10976">MPVPFSASTDQKKSPTGIRWGVFVSCWIAIGYIWLAVLPAYSASEVNQRRWEHWEAQGIDPSATYYSELECHTTILSHWKERQASQPSPVPTPREE</sequence>
<evidence type="ECO:0000313" key="2">
    <source>
        <dbReference type="EMBL" id="QDU81910.1"/>
    </source>
</evidence>
<keyword evidence="1" id="KW-0472">Membrane</keyword>
<protein>
    <submittedName>
        <fullName evidence="2">Uncharacterized protein</fullName>
    </submittedName>
</protein>
<evidence type="ECO:0000313" key="3">
    <source>
        <dbReference type="Proteomes" id="UP000317178"/>
    </source>
</evidence>